<evidence type="ECO:0000256" key="7">
    <source>
        <dbReference type="ARBA" id="ARBA00023136"/>
    </source>
</evidence>
<feature type="transmembrane region" description="Helical" evidence="9">
    <location>
        <begin position="164"/>
        <end position="185"/>
    </location>
</feature>
<evidence type="ECO:0000256" key="3">
    <source>
        <dbReference type="ARBA" id="ARBA00022475"/>
    </source>
</evidence>
<feature type="transmembrane region" description="Helical" evidence="9">
    <location>
        <begin position="270"/>
        <end position="290"/>
    </location>
</feature>
<accession>A0A2S7RWC6</accession>
<dbReference type="InterPro" id="IPR051088">
    <property type="entry name" value="PTS_Sugar-EIIC/EIIB"/>
</dbReference>
<dbReference type="RefSeq" id="WP_104871207.1">
    <property type="nucleotide sequence ID" value="NZ_PUAP01000016.1"/>
</dbReference>
<keyword evidence="6 9" id="KW-1133">Transmembrane helix</keyword>
<keyword evidence="2 8" id="KW-0813">Transport</keyword>
<keyword evidence="4 8" id="KW-0762">Sugar transport</keyword>
<evidence type="ECO:0000313" key="12">
    <source>
        <dbReference type="Proteomes" id="UP000237934"/>
    </source>
</evidence>
<dbReference type="PROSITE" id="PS51105">
    <property type="entry name" value="PTS_EIIC_TYPE_3"/>
    <property type="match status" value="1"/>
</dbReference>
<evidence type="ECO:0000256" key="5">
    <source>
        <dbReference type="ARBA" id="ARBA00022692"/>
    </source>
</evidence>
<dbReference type="GO" id="GO:0009401">
    <property type="term" value="P:phosphoenolpyruvate-dependent sugar phosphotransferase system"/>
    <property type="evidence" value="ECO:0007669"/>
    <property type="project" value="InterPro"/>
</dbReference>
<name>A0A2S7RWC6_ENTMU</name>
<dbReference type="PANTHER" id="PTHR33989">
    <property type="match status" value="1"/>
</dbReference>
<dbReference type="PANTHER" id="PTHR33989:SF4">
    <property type="entry name" value="PTS SYSTEM N,N'-DIACETYLCHITOBIOSE-SPECIFIC EIIC COMPONENT"/>
    <property type="match status" value="1"/>
</dbReference>
<evidence type="ECO:0000256" key="8">
    <source>
        <dbReference type="PIRNR" id="PIRNR006351"/>
    </source>
</evidence>
<feature type="transmembrane region" description="Helical" evidence="9">
    <location>
        <begin position="205"/>
        <end position="224"/>
    </location>
</feature>
<organism evidence="11 12">
    <name type="scientific">Enterococcus mundtii</name>
    <dbReference type="NCBI Taxonomy" id="53346"/>
    <lineage>
        <taxon>Bacteria</taxon>
        <taxon>Bacillati</taxon>
        <taxon>Bacillota</taxon>
        <taxon>Bacilli</taxon>
        <taxon>Lactobacillales</taxon>
        <taxon>Enterococcaceae</taxon>
        <taxon>Enterococcus</taxon>
    </lineage>
</organism>
<feature type="transmembrane region" description="Helical" evidence="9">
    <location>
        <begin position="67"/>
        <end position="85"/>
    </location>
</feature>
<comment type="subcellular location">
    <subcellularLocation>
        <location evidence="1">Cell membrane</location>
        <topology evidence="1">Multi-pass membrane protein</topology>
    </subcellularLocation>
</comment>
<dbReference type="EMBL" id="PUAP01000016">
    <property type="protein sequence ID" value="PQF24258.1"/>
    <property type="molecule type" value="Genomic_DNA"/>
</dbReference>
<dbReference type="InterPro" id="IPR004501">
    <property type="entry name" value="PTS_EIIC_3"/>
</dbReference>
<dbReference type="InterPro" id="IPR004796">
    <property type="entry name" value="PTS_IIC_cello"/>
</dbReference>
<reference evidence="11 12" key="1">
    <citation type="journal article" date="2018" name="Pathog. Dis.">
        <title>Whole-genome sequencing based characterization of antimicrobial resistance in Enterococcus.</title>
        <authorList>
            <person name="Tyson G."/>
        </authorList>
    </citation>
    <scope>NUCLEOTIDE SEQUENCE [LARGE SCALE GENOMIC DNA]</scope>
    <source>
        <strain evidence="11 12">CVM N55263</strain>
    </source>
</reference>
<evidence type="ECO:0000256" key="4">
    <source>
        <dbReference type="ARBA" id="ARBA00022597"/>
    </source>
</evidence>
<dbReference type="NCBIfam" id="TIGR00410">
    <property type="entry name" value="lacE"/>
    <property type="match status" value="1"/>
</dbReference>
<dbReference type="GO" id="GO:0005886">
    <property type="term" value="C:plasma membrane"/>
    <property type="evidence" value="ECO:0007669"/>
    <property type="project" value="UniProtKB-SubCell"/>
</dbReference>
<feature type="transmembrane region" description="Helical" evidence="9">
    <location>
        <begin position="365"/>
        <end position="390"/>
    </location>
</feature>
<sequence length="405" mass="45017">MNKVYSTIENNLLLKILRNSFISLMPITIISSFFILIVNFPIPTFTKFMEKNFDLLWTTALPSIPNAFNNLIGLFILISIAYNYCKIKEKDYILYITSTIFAYFIFLPLESPDQLIDSLGSQGIFFSMLCALMTCGILTVSFKKKKKINLHSSVPREVAESFEYLLPLLTTTVVLFLIKLVLVTLKIDNPSSMINGLIQVPITNLGSTLPAVIIINLGITLLWFFGFNGSYLFNSIMNPIYFSLNMENLLSITKGEVPQNIITGTFQSLFINFGGSGSTFALILAILFFSKNSDKKSIAKVSFIPGLFNINEPIIYGLPILLNFRVFIPFILCPVVNTVIAYFSMSVGIVAKTNGIQIPWTTPPIISGFLSSGVSGAFLQMALIALNIMIYAPFVTTKKEGTFIG</sequence>
<feature type="transmembrane region" description="Helical" evidence="9">
    <location>
        <begin position="92"/>
        <end position="109"/>
    </location>
</feature>
<keyword evidence="7 8" id="KW-0472">Membrane</keyword>
<evidence type="ECO:0000313" key="11">
    <source>
        <dbReference type="EMBL" id="PQF24258.1"/>
    </source>
</evidence>
<dbReference type="AlphaFoldDB" id="A0A2S7RWC6"/>
<dbReference type="GO" id="GO:0008982">
    <property type="term" value="F:protein-N(PI)-phosphohistidine-sugar phosphotransferase activity"/>
    <property type="evidence" value="ECO:0007669"/>
    <property type="project" value="UniProtKB-UniRule"/>
</dbReference>
<dbReference type="Proteomes" id="UP000237934">
    <property type="component" value="Unassembled WGS sequence"/>
</dbReference>
<keyword evidence="5 9" id="KW-0812">Transmembrane</keyword>
<comment type="function">
    <text evidence="8">The phosphoenolpyruvate-dependent sugar phosphotransferase system (PTS), a major carbohydrate active -transport system, catalyzes the phosphorylation of incoming sugar substrates concomitant with their translocation across the cell membrane.</text>
</comment>
<evidence type="ECO:0000256" key="9">
    <source>
        <dbReference type="SAM" id="Phobius"/>
    </source>
</evidence>
<dbReference type="InterPro" id="IPR003352">
    <property type="entry name" value="PTS_EIIC"/>
</dbReference>
<comment type="caution">
    <text evidence="11">The sequence shown here is derived from an EMBL/GenBank/DDBJ whole genome shotgun (WGS) entry which is preliminary data.</text>
</comment>
<keyword evidence="3 8" id="KW-1003">Cell membrane</keyword>
<evidence type="ECO:0000259" key="10">
    <source>
        <dbReference type="PROSITE" id="PS51105"/>
    </source>
</evidence>
<dbReference type="PIRSF" id="PIRSF006351">
    <property type="entry name" value="PTS_EIIC-Cellobiose"/>
    <property type="match status" value="1"/>
</dbReference>
<proteinExistence type="predicted"/>
<feature type="transmembrane region" description="Helical" evidence="9">
    <location>
        <begin position="326"/>
        <end position="345"/>
    </location>
</feature>
<protein>
    <recommendedName>
        <fullName evidence="8">Permease IIC component</fullName>
    </recommendedName>
</protein>
<feature type="transmembrane region" description="Helical" evidence="9">
    <location>
        <begin position="124"/>
        <end position="143"/>
    </location>
</feature>
<evidence type="ECO:0000256" key="2">
    <source>
        <dbReference type="ARBA" id="ARBA00022448"/>
    </source>
</evidence>
<evidence type="ECO:0000256" key="1">
    <source>
        <dbReference type="ARBA" id="ARBA00004651"/>
    </source>
</evidence>
<feature type="domain" description="PTS EIIC type-3" evidence="10">
    <location>
        <begin position="1"/>
        <end position="394"/>
    </location>
</feature>
<feature type="transmembrane region" description="Helical" evidence="9">
    <location>
        <begin position="21"/>
        <end position="42"/>
    </location>
</feature>
<gene>
    <name evidence="11" type="ORF">CUS89_04515</name>
</gene>
<evidence type="ECO:0000256" key="6">
    <source>
        <dbReference type="ARBA" id="ARBA00022989"/>
    </source>
</evidence>
<dbReference type="Pfam" id="PF02378">
    <property type="entry name" value="PTS_EIIC"/>
    <property type="match status" value="1"/>
</dbReference>